<comment type="caution">
    <text evidence="2">The sequence shown here is derived from an EMBL/GenBank/DDBJ whole genome shotgun (WGS) entry which is preliminary data.</text>
</comment>
<dbReference type="InterPro" id="IPR012338">
    <property type="entry name" value="Beta-lactam/transpept-like"/>
</dbReference>
<evidence type="ECO:0000259" key="1">
    <source>
        <dbReference type="Pfam" id="PF00144"/>
    </source>
</evidence>
<proteinExistence type="predicted"/>
<dbReference type="Gene3D" id="3.40.710.10">
    <property type="entry name" value="DD-peptidase/beta-lactamase superfamily"/>
    <property type="match status" value="1"/>
</dbReference>
<dbReference type="PANTHER" id="PTHR43319">
    <property type="entry name" value="BETA-LACTAMASE-RELATED"/>
    <property type="match status" value="1"/>
</dbReference>
<dbReference type="InterPro" id="IPR052907">
    <property type="entry name" value="Beta-lactamase/esterase"/>
</dbReference>
<gene>
    <name evidence="2" type="ORF">S12H4_49789</name>
</gene>
<dbReference type="PANTHER" id="PTHR43319:SF3">
    <property type="entry name" value="BETA-LACTAMASE-RELATED DOMAIN-CONTAINING PROTEIN"/>
    <property type="match status" value="1"/>
</dbReference>
<reference evidence="2" key="1">
    <citation type="journal article" date="2014" name="Front. Microbiol.">
        <title>High frequency of phylogenetically diverse reductive dehalogenase-homologous genes in deep subseafloor sedimentary metagenomes.</title>
        <authorList>
            <person name="Kawai M."/>
            <person name="Futagami T."/>
            <person name="Toyoda A."/>
            <person name="Takaki Y."/>
            <person name="Nishi S."/>
            <person name="Hori S."/>
            <person name="Arai W."/>
            <person name="Tsubouchi T."/>
            <person name="Morono Y."/>
            <person name="Uchiyama I."/>
            <person name="Ito T."/>
            <person name="Fujiyama A."/>
            <person name="Inagaki F."/>
            <person name="Takami H."/>
        </authorList>
    </citation>
    <scope>NUCLEOTIDE SEQUENCE</scope>
    <source>
        <strain evidence="2">Expedition CK06-06</strain>
    </source>
</reference>
<dbReference type="Pfam" id="PF00144">
    <property type="entry name" value="Beta-lactamase"/>
    <property type="match status" value="1"/>
</dbReference>
<protein>
    <recommendedName>
        <fullName evidence="1">Beta-lactamase-related domain-containing protein</fullName>
    </recommendedName>
</protein>
<sequence length="196" mass="21827">MTNTVEIHGHCDQRFSSVKEAFAENFKSGEEVGASFAATIDGEFVVDIWAGYADAAETRPWERDTIVNVYSTTKVMTALCVLMLVDRGQLELDAPVALYWPEFAQAGKENLPVRYLLSHSAGLAGFSESIPIEALYDWDRIINMLAAQEPWWEPGTQSGYHAVTSGYLWGELVRRITGKTLGTFFREEVALPLKAD</sequence>
<feature type="non-terminal residue" evidence="2">
    <location>
        <position position="196"/>
    </location>
</feature>
<accession>X1VI60</accession>
<dbReference type="EMBL" id="BARW01031276">
    <property type="protein sequence ID" value="GAJ14706.1"/>
    <property type="molecule type" value="Genomic_DNA"/>
</dbReference>
<organism evidence="2">
    <name type="scientific">marine sediment metagenome</name>
    <dbReference type="NCBI Taxonomy" id="412755"/>
    <lineage>
        <taxon>unclassified sequences</taxon>
        <taxon>metagenomes</taxon>
        <taxon>ecological metagenomes</taxon>
    </lineage>
</organism>
<dbReference type="SUPFAM" id="SSF56601">
    <property type="entry name" value="beta-lactamase/transpeptidase-like"/>
    <property type="match status" value="1"/>
</dbReference>
<evidence type="ECO:0000313" key="2">
    <source>
        <dbReference type="EMBL" id="GAJ14706.1"/>
    </source>
</evidence>
<dbReference type="InterPro" id="IPR001466">
    <property type="entry name" value="Beta-lactam-related"/>
</dbReference>
<dbReference type="AlphaFoldDB" id="X1VI60"/>
<name>X1VI60_9ZZZZ</name>
<feature type="domain" description="Beta-lactamase-related" evidence="1">
    <location>
        <begin position="22"/>
        <end position="194"/>
    </location>
</feature>